<reference evidence="1 2" key="1">
    <citation type="submission" date="2015-01" db="EMBL/GenBank/DDBJ databases">
        <title>Evolution of Trichinella species and genotypes.</title>
        <authorList>
            <person name="Korhonen P.K."/>
            <person name="Edoardo P."/>
            <person name="Giuseppe L.R."/>
            <person name="Gasser R.B."/>
        </authorList>
    </citation>
    <scope>NUCLEOTIDE SEQUENCE [LARGE SCALE GENOMIC DNA]</scope>
    <source>
        <strain evidence="1">ISS1980</strain>
    </source>
</reference>
<keyword evidence="2" id="KW-1185">Reference proteome</keyword>
<evidence type="ECO:0000313" key="2">
    <source>
        <dbReference type="Proteomes" id="UP000054843"/>
    </source>
</evidence>
<evidence type="ECO:0000313" key="1">
    <source>
        <dbReference type="EMBL" id="KRZ67129.1"/>
    </source>
</evidence>
<sequence length="63" mass="7322">MADRYMRDLFQGNEMEKIARALADEKIERKFVCEGPHGAVAIGKDSYDPSKPQFRKCCEKHLY</sequence>
<comment type="caution">
    <text evidence="1">The sequence shown here is derived from an EMBL/GenBank/DDBJ whole genome shotgun (WGS) entry which is preliminary data.</text>
</comment>
<accession>A0A0V1M5W6</accession>
<dbReference type="Proteomes" id="UP000054843">
    <property type="component" value="Unassembled WGS sequence"/>
</dbReference>
<gene>
    <name evidence="1" type="ORF">T10_2165</name>
</gene>
<dbReference type="EMBL" id="JYDO01000209">
    <property type="protein sequence ID" value="KRZ67129.1"/>
    <property type="molecule type" value="Genomic_DNA"/>
</dbReference>
<organism evidence="1 2">
    <name type="scientific">Trichinella papuae</name>
    <dbReference type="NCBI Taxonomy" id="268474"/>
    <lineage>
        <taxon>Eukaryota</taxon>
        <taxon>Metazoa</taxon>
        <taxon>Ecdysozoa</taxon>
        <taxon>Nematoda</taxon>
        <taxon>Enoplea</taxon>
        <taxon>Dorylaimia</taxon>
        <taxon>Trichinellida</taxon>
        <taxon>Trichinellidae</taxon>
        <taxon>Trichinella</taxon>
    </lineage>
</organism>
<dbReference type="AlphaFoldDB" id="A0A0V1M5W6"/>
<protein>
    <submittedName>
        <fullName evidence="1">Uncharacterized protein</fullName>
    </submittedName>
</protein>
<dbReference type="OrthoDB" id="10537303at2759"/>
<name>A0A0V1M5W6_9BILA</name>
<proteinExistence type="predicted"/>